<name>A0A0F0GGG0_LENAE</name>
<dbReference type="RefSeq" id="WP_045317945.1">
    <property type="nucleotide sequence ID" value="NZ_JYJG01000500.1"/>
</dbReference>
<evidence type="ECO:0008006" key="3">
    <source>
        <dbReference type="Google" id="ProtNLM"/>
    </source>
</evidence>
<dbReference type="EMBL" id="JYJG01000500">
    <property type="protein sequence ID" value="KJK33791.1"/>
    <property type="molecule type" value="Genomic_DNA"/>
</dbReference>
<protein>
    <recommendedName>
        <fullName evidence="3">Polyketide cyclase</fullName>
    </recommendedName>
</protein>
<dbReference type="OrthoDB" id="191189at2"/>
<gene>
    <name evidence="1" type="ORF">UK23_44830</name>
</gene>
<evidence type="ECO:0000313" key="2">
    <source>
        <dbReference type="Proteomes" id="UP000033393"/>
    </source>
</evidence>
<dbReference type="Gene3D" id="3.30.530.20">
    <property type="match status" value="1"/>
</dbReference>
<dbReference type="AlphaFoldDB" id="A0A0F0GGG0"/>
<evidence type="ECO:0000313" key="1">
    <source>
        <dbReference type="EMBL" id="KJK33791.1"/>
    </source>
</evidence>
<keyword evidence="2" id="KW-1185">Reference proteome</keyword>
<reference evidence="1 2" key="1">
    <citation type="submission" date="2015-02" db="EMBL/GenBank/DDBJ databases">
        <authorList>
            <person name="Ju K.-S."/>
            <person name="Doroghazi J.R."/>
            <person name="Metcalf W."/>
        </authorList>
    </citation>
    <scope>NUCLEOTIDE SEQUENCE [LARGE SCALE GENOMIC DNA]</scope>
    <source>
        <strain evidence="1 2">NRRL B-16140</strain>
    </source>
</reference>
<dbReference type="Pfam" id="PF10604">
    <property type="entry name" value="Polyketide_cyc2"/>
    <property type="match status" value="1"/>
</dbReference>
<dbReference type="SUPFAM" id="SSF55961">
    <property type="entry name" value="Bet v1-like"/>
    <property type="match status" value="1"/>
</dbReference>
<dbReference type="InterPro" id="IPR019587">
    <property type="entry name" value="Polyketide_cyclase/dehydratase"/>
</dbReference>
<comment type="caution">
    <text evidence="1">The sequence shown here is derived from an EMBL/GenBank/DDBJ whole genome shotgun (WGS) entry which is preliminary data.</text>
</comment>
<accession>A0A0F0GGG0</accession>
<dbReference type="PATRIC" id="fig|68170.10.peg.2281"/>
<dbReference type="InterPro" id="IPR023393">
    <property type="entry name" value="START-like_dom_sf"/>
</dbReference>
<organism evidence="1 2">
    <name type="scientific">Lentzea aerocolonigenes</name>
    <name type="common">Lechevalieria aerocolonigenes</name>
    <name type="synonym">Saccharothrix aerocolonigenes</name>
    <dbReference type="NCBI Taxonomy" id="68170"/>
    <lineage>
        <taxon>Bacteria</taxon>
        <taxon>Bacillati</taxon>
        <taxon>Actinomycetota</taxon>
        <taxon>Actinomycetes</taxon>
        <taxon>Pseudonocardiales</taxon>
        <taxon>Pseudonocardiaceae</taxon>
        <taxon>Lentzea</taxon>
    </lineage>
</organism>
<sequence length="149" mass="15753">MPGLQHSVVIAAPPARVWELIVDVEHWPERIPTVDSVERLDDGPLALGSRTKLSQPKLSPAVWTVTELTDGRSYTWESKTSAVTVVASHDVEPHPDGCRLTLALTVSGALAGIGWLMSKSLTKRYVEAEAASIKAAAESSGGATRNGGG</sequence>
<dbReference type="Proteomes" id="UP000033393">
    <property type="component" value="Unassembled WGS sequence"/>
</dbReference>
<proteinExistence type="predicted"/>